<dbReference type="InterPro" id="IPR000182">
    <property type="entry name" value="GNAT_dom"/>
</dbReference>
<evidence type="ECO:0000256" key="2">
    <source>
        <dbReference type="ARBA" id="ARBA00023315"/>
    </source>
</evidence>
<dbReference type="Gene3D" id="3.40.630.30">
    <property type="match status" value="1"/>
</dbReference>
<gene>
    <name evidence="4" type="ORF">E7215_06180</name>
</gene>
<evidence type="ECO:0000259" key="3">
    <source>
        <dbReference type="PROSITE" id="PS51186"/>
    </source>
</evidence>
<feature type="domain" description="N-acetyltransferase" evidence="3">
    <location>
        <begin position="1"/>
        <end position="149"/>
    </location>
</feature>
<dbReference type="PROSITE" id="PS51186">
    <property type="entry name" value="GNAT"/>
    <property type="match status" value="1"/>
</dbReference>
<dbReference type="CDD" id="cd04301">
    <property type="entry name" value="NAT_SF"/>
    <property type="match status" value="1"/>
</dbReference>
<evidence type="ECO:0000256" key="1">
    <source>
        <dbReference type="ARBA" id="ARBA00022679"/>
    </source>
</evidence>
<keyword evidence="1" id="KW-0808">Transferase</keyword>
<organism evidence="4 5">
    <name type="scientific">Clostridium sulfidigenes</name>
    <dbReference type="NCBI Taxonomy" id="318464"/>
    <lineage>
        <taxon>Bacteria</taxon>
        <taxon>Bacillati</taxon>
        <taxon>Bacillota</taxon>
        <taxon>Clostridia</taxon>
        <taxon>Eubacteriales</taxon>
        <taxon>Clostridiaceae</taxon>
        <taxon>Clostridium</taxon>
    </lineage>
</organism>
<protein>
    <submittedName>
        <fullName evidence="4">GNAT family N-acetyltransferase</fullName>
    </submittedName>
</protein>
<comment type="caution">
    <text evidence="4">The sequence shown here is derived from an EMBL/GenBank/DDBJ whole genome shotgun (WGS) entry which is preliminary data.</text>
</comment>
<evidence type="ECO:0000313" key="5">
    <source>
        <dbReference type="Proteomes" id="UP000768462"/>
    </source>
</evidence>
<keyword evidence="2" id="KW-0012">Acyltransferase</keyword>
<name>A0A927W7R0_9CLOT</name>
<dbReference type="SUPFAM" id="SSF55729">
    <property type="entry name" value="Acyl-CoA N-acyltransferases (Nat)"/>
    <property type="match status" value="1"/>
</dbReference>
<dbReference type="GO" id="GO:0016747">
    <property type="term" value="F:acyltransferase activity, transferring groups other than amino-acyl groups"/>
    <property type="evidence" value="ECO:0007669"/>
    <property type="project" value="InterPro"/>
</dbReference>
<dbReference type="InterPro" id="IPR051556">
    <property type="entry name" value="N-term/lysine_N-AcTrnsfr"/>
</dbReference>
<evidence type="ECO:0000313" key="4">
    <source>
        <dbReference type="EMBL" id="MBE6059746.1"/>
    </source>
</evidence>
<dbReference type="EMBL" id="SVCM01000071">
    <property type="protein sequence ID" value="MBE6059746.1"/>
    <property type="molecule type" value="Genomic_DNA"/>
</dbReference>
<dbReference type="Pfam" id="PF00583">
    <property type="entry name" value="Acetyltransf_1"/>
    <property type="match status" value="1"/>
</dbReference>
<sequence length="195" mass="22936">MKVREYIDTDNSQWVRCRVLSFLDSAYFDNVLREKEHYKNPSVELVAEVDDKIIGLIDIEYETDKGTVCYNSNELGGVIWHIAVLPEFRKLGVATLLLNEAINRLKSKSIKKIEAWTRDDKWVNDWYKNRGFNWKESYLHVYAEGDECDIITQSKINKLFICSSFAHYIGKDKDTIKKAFKRVHECNLYELILID</sequence>
<dbReference type="PANTHER" id="PTHR42919:SF8">
    <property type="entry name" value="N-ALPHA-ACETYLTRANSFERASE 50"/>
    <property type="match status" value="1"/>
</dbReference>
<accession>A0A927W7R0</accession>
<proteinExistence type="predicted"/>
<dbReference type="Proteomes" id="UP000768462">
    <property type="component" value="Unassembled WGS sequence"/>
</dbReference>
<reference evidence="4" key="1">
    <citation type="submission" date="2019-04" db="EMBL/GenBank/DDBJ databases">
        <title>Evolution of Biomass-Degrading Anaerobic Consortia Revealed by Metagenomics.</title>
        <authorList>
            <person name="Peng X."/>
        </authorList>
    </citation>
    <scope>NUCLEOTIDE SEQUENCE</scope>
    <source>
        <strain evidence="4">SIG254</strain>
    </source>
</reference>
<dbReference type="PANTHER" id="PTHR42919">
    <property type="entry name" value="N-ALPHA-ACETYLTRANSFERASE"/>
    <property type="match status" value="1"/>
</dbReference>
<dbReference type="AlphaFoldDB" id="A0A927W7R0"/>
<dbReference type="InterPro" id="IPR016181">
    <property type="entry name" value="Acyl_CoA_acyltransferase"/>
</dbReference>